<feature type="transmembrane region" description="Helical" evidence="9">
    <location>
        <begin position="135"/>
        <end position="153"/>
    </location>
</feature>
<dbReference type="SUPFAM" id="SSF161098">
    <property type="entry name" value="MetI-like"/>
    <property type="match status" value="1"/>
</dbReference>
<accession>A0A211YPI5</accession>
<keyword evidence="5" id="KW-0500">Molybdenum</keyword>
<keyword evidence="6 9" id="KW-0812">Transmembrane</keyword>
<organism evidence="11 12">
    <name type="scientific">Pyrodictium delaneyi</name>
    <dbReference type="NCBI Taxonomy" id="1273541"/>
    <lineage>
        <taxon>Archaea</taxon>
        <taxon>Thermoproteota</taxon>
        <taxon>Thermoprotei</taxon>
        <taxon>Desulfurococcales</taxon>
        <taxon>Pyrodictiaceae</taxon>
        <taxon>Pyrodictium</taxon>
    </lineage>
</organism>
<feature type="transmembrane region" description="Helical" evidence="9">
    <location>
        <begin position="191"/>
        <end position="216"/>
    </location>
</feature>
<evidence type="ECO:0000256" key="7">
    <source>
        <dbReference type="ARBA" id="ARBA00022989"/>
    </source>
</evidence>
<dbReference type="InterPro" id="IPR035906">
    <property type="entry name" value="MetI-like_sf"/>
</dbReference>
<dbReference type="CDD" id="cd06261">
    <property type="entry name" value="TM_PBP2"/>
    <property type="match status" value="1"/>
</dbReference>
<evidence type="ECO:0000256" key="4">
    <source>
        <dbReference type="ARBA" id="ARBA00022475"/>
    </source>
</evidence>
<keyword evidence="3 9" id="KW-0813">Transport</keyword>
<feature type="transmembrane region" description="Helical" evidence="9">
    <location>
        <begin position="14"/>
        <end position="40"/>
    </location>
</feature>
<keyword evidence="4" id="KW-1003">Cell membrane</keyword>
<dbReference type="Pfam" id="PF00528">
    <property type="entry name" value="BPD_transp_1"/>
    <property type="match status" value="1"/>
</dbReference>
<feature type="transmembrane region" description="Helical" evidence="9">
    <location>
        <begin position="52"/>
        <end position="82"/>
    </location>
</feature>
<reference evidence="11 12" key="1">
    <citation type="submission" date="2017-05" db="EMBL/GenBank/DDBJ databases">
        <title>The draft genome of the hyperthermophilic archaeon 'Pyrodictium delaneyi strain Hulk', an iron and nitrate reducer, reveals the capacity for sulfate reduction.</title>
        <authorList>
            <person name="Demey L.M."/>
            <person name="Miller C."/>
            <person name="Manzella M."/>
            <person name="Reguera G."/>
            <person name="Kashefi K."/>
        </authorList>
    </citation>
    <scope>NUCLEOTIDE SEQUENCE [LARGE SCALE GENOMIC DNA]</scope>
    <source>
        <strain evidence="11 12">Hulk</strain>
    </source>
</reference>
<feature type="domain" description="ABC transmembrane type-1" evidence="10">
    <location>
        <begin position="56"/>
        <end position="259"/>
    </location>
</feature>
<evidence type="ECO:0000313" key="12">
    <source>
        <dbReference type="Proteomes" id="UP000196694"/>
    </source>
</evidence>
<name>A0A211YPI5_9CREN</name>
<comment type="similarity">
    <text evidence="2 9">Belongs to the binding-protein-dependent transport system permease family.</text>
</comment>
<dbReference type="AlphaFoldDB" id="A0A211YPI5"/>
<dbReference type="PANTHER" id="PTHR30183">
    <property type="entry name" value="MOLYBDENUM TRANSPORT SYSTEM PERMEASE PROTEIN MODB"/>
    <property type="match status" value="1"/>
</dbReference>
<evidence type="ECO:0000259" key="10">
    <source>
        <dbReference type="PROSITE" id="PS50928"/>
    </source>
</evidence>
<keyword evidence="12" id="KW-1185">Reference proteome</keyword>
<evidence type="ECO:0000256" key="1">
    <source>
        <dbReference type="ARBA" id="ARBA00004651"/>
    </source>
</evidence>
<dbReference type="PROSITE" id="PS50928">
    <property type="entry name" value="ABC_TM1"/>
    <property type="match status" value="1"/>
</dbReference>
<comment type="caution">
    <text evidence="11">The sequence shown here is derived from an EMBL/GenBank/DDBJ whole genome shotgun (WGS) entry which is preliminary data.</text>
</comment>
<evidence type="ECO:0000256" key="6">
    <source>
        <dbReference type="ARBA" id="ARBA00022692"/>
    </source>
</evidence>
<evidence type="ECO:0000256" key="3">
    <source>
        <dbReference type="ARBA" id="ARBA00022448"/>
    </source>
</evidence>
<dbReference type="EMBL" id="NCQP01000002">
    <property type="protein sequence ID" value="OWJ54899.1"/>
    <property type="molecule type" value="Genomic_DNA"/>
</dbReference>
<evidence type="ECO:0000256" key="5">
    <source>
        <dbReference type="ARBA" id="ARBA00022505"/>
    </source>
</evidence>
<evidence type="ECO:0000256" key="8">
    <source>
        <dbReference type="ARBA" id="ARBA00023136"/>
    </source>
</evidence>
<dbReference type="Proteomes" id="UP000196694">
    <property type="component" value="Unassembled WGS sequence"/>
</dbReference>
<dbReference type="GO" id="GO:0055085">
    <property type="term" value="P:transmembrane transport"/>
    <property type="evidence" value="ECO:0007669"/>
    <property type="project" value="InterPro"/>
</dbReference>
<dbReference type="GO" id="GO:0005886">
    <property type="term" value="C:plasma membrane"/>
    <property type="evidence" value="ECO:0007669"/>
    <property type="project" value="UniProtKB-SubCell"/>
</dbReference>
<dbReference type="InterPro" id="IPR000515">
    <property type="entry name" value="MetI-like"/>
</dbReference>
<dbReference type="Gene3D" id="1.10.3720.10">
    <property type="entry name" value="MetI-like"/>
    <property type="match status" value="1"/>
</dbReference>
<protein>
    <recommendedName>
        <fullName evidence="10">ABC transmembrane type-1 domain-containing protein</fullName>
    </recommendedName>
</protein>
<sequence length="264" mass="27568">MDGPGTSVMDKDGLVLHIPAVALILVFAAVLASIFAWSSLKGVARALTSYETLFAIGLSLATALAAAGLALALGIPVAYAMARGLLPGGRAAETLLLIPFGMPPVAVGAALLIFFTNTPPGSLLDELLRVVFTPRGLVVAQFFVVYPMALRVLKTSFASVDPRYEAVARTLGYTRLQTLLRVTLPMARRGLLSAFLLAFIRALGEFGASVTLAGAIRFKTETLPIAIYLSISGGDLNLAVALMTVSILVAGVSVAALLALEKRE</sequence>
<evidence type="ECO:0000256" key="2">
    <source>
        <dbReference type="ARBA" id="ARBA00009306"/>
    </source>
</evidence>
<feature type="transmembrane region" description="Helical" evidence="9">
    <location>
        <begin position="236"/>
        <end position="260"/>
    </location>
</feature>
<feature type="transmembrane region" description="Helical" evidence="9">
    <location>
        <begin position="94"/>
        <end position="115"/>
    </location>
</feature>
<proteinExistence type="inferred from homology"/>
<dbReference type="PANTHER" id="PTHR30183:SF3">
    <property type="entry name" value="MOLYBDENUM TRANSPORT SYSTEM PERMEASE PROTEIN MODB"/>
    <property type="match status" value="1"/>
</dbReference>
<gene>
    <name evidence="11" type="ORF">Pdsh_04115</name>
</gene>
<keyword evidence="7 9" id="KW-1133">Transmembrane helix</keyword>
<evidence type="ECO:0000256" key="9">
    <source>
        <dbReference type="RuleBase" id="RU363032"/>
    </source>
</evidence>
<evidence type="ECO:0000313" key="11">
    <source>
        <dbReference type="EMBL" id="OWJ54899.1"/>
    </source>
</evidence>
<keyword evidence="8 9" id="KW-0472">Membrane</keyword>
<comment type="subcellular location">
    <subcellularLocation>
        <location evidence="1 9">Cell membrane</location>
        <topology evidence="1 9">Multi-pass membrane protein</topology>
    </subcellularLocation>
</comment>